<sequence length="99" mass="10779">MAACAAQSPLGPWRSRRVGCRHLRQRQRAVPPGWRPSLGLLRNARRIARQVRAAGRRGRRPGGSAVHAGHPDRIRRTGWRHRCAGGAASGAPAGRRDVA</sequence>
<protein>
    <submittedName>
        <fullName evidence="2">Uncharacterized protein</fullName>
    </submittedName>
</protein>
<dbReference type="Proteomes" id="UP000293719">
    <property type="component" value="Chromosome"/>
</dbReference>
<gene>
    <name evidence="2" type="ORF">E0E05_05365</name>
</gene>
<evidence type="ECO:0000313" key="3">
    <source>
        <dbReference type="Proteomes" id="UP000293719"/>
    </source>
</evidence>
<evidence type="ECO:0000313" key="2">
    <source>
        <dbReference type="EMBL" id="QBK30077.1"/>
    </source>
</evidence>
<reference evidence="2 3" key="1">
    <citation type="journal article" date="2017" name="Int. J. Syst. Evol. Microbiol.">
        <title>Roseitalea porphyridii gen. nov., sp. nov., isolated from a red alga, and reclassification of Hoeflea suaedae Chung et al. 2013 as Pseudohoeflea suaedae gen. nov., comb. nov.</title>
        <authorList>
            <person name="Hyeon J.W."/>
            <person name="Jeong S.E."/>
            <person name="Baek K."/>
            <person name="Jeon C.O."/>
        </authorList>
    </citation>
    <scope>NUCLEOTIDE SEQUENCE [LARGE SCALE GENOMIC DNA]</scope>
    <source>
        <strain evidence="2 3">MA7-20</strain>
    </source>
</reference>
<dbReference type="KEGG" id="rpod:E0E05_05365"/>
<dbReference type="AlphaFoldDB" id="A0A4P6UY77"/>
<dbReference type="EMBL" id="CP036532">
    <property type="protein sequence ID" value="QBK30077.1"/>
    <property type="molecule type" value="Genomic_DNA"/>
</dbReference>
<feature type="region of interest" description="Disordered" evidence="1">
    <location>
        <begin position="52"/>
        <end position="99"/>
    </location>
</feature>
<feature type="compositionally biased region" description="Low complexity" evidence="1">
    <location>
        <begin position="84"/>
        <end position="93"/>
    </location>
</feature>
<keyword evidence="3" id="KW-1185">Reference proteome</keyword>
<accession>A0A4P6UY77</accession>
<evidence type="ECO:0000256" key="1">
    <source>
        <dbReference type="SAM" id="MobiDB-lite"/>
    </source>
</evidence>
<name>A0A4P6UY77_9HYPH</name>
<organism evidence="2 3">
    <name type="scientific">Roseitalea porphyridii</name>
    <dbReference type="NCBI Taxonomy" id="1852022"/>
    <lineage>
        <taxon>Bacteria</taxon>
        <taxon>Pseudomonadati</taxon>
        <taxon>Pseudomonadota</taxon>
        <taxon>Alphaproteobacteria</taxon>
        <taxon>Hyphomicrobiales</taxon>
        <taxon>Ahrensiaceae</taxon>
        <taxon>Roseitalea</taxon>
    </lineage>
</organism>
<proteinExistence type="predicted"/>